<dbReference type="EMBL" id="CACRXK020018401">
    <property type="protein sequence ID" value="CAB4032435.1"/>
    <property type="molecule type" value="Genomic_DNA"/>
</dbReference>
<gene>
    <name evidence="1" type="ORF">PACLA_8A033405</name>
</gene>
<evidence type="ECO:0000313" key="1">
    <source>
        <dbReference type="EMBL" id="CAB4032435.1"/>
    </source>
</evidence>
<reference evidence="1" key="1">
    <citation type="submission" date="2020-04" db="EMBL/GenBank/DDBJ databases">
        <authorList>
            <person name="Alioto T."/>
            <person name="Alioto T."/>
            <person name="Gomez Garrido J."/>
        </authorList>
    </citation>
    <scope>NUCLEOTIDE SEQUENCE</scope>
    <source>
        <strain evidence="1">A484AB</strain>
    </source>
</reference>
<dbReference type="Proteomes" id="UP001152795">
    <property type="component" value="Unassembled WGS sequence"/>
</dbReference>
<name>A0A7D9JLL6_PARCT</name>
<evidence type="ECO:0000313" key="2">
    <source>
        <dbReference type="Proteomes" id="UP001152795"/>
    </source>
</evidence>
<proteinExistence type="predicted"/>
<dbReference type="OrthoDB" id="5972848at2759"/>
<protein>
    <submittedName>
        <fullName evidence="1">Uncharacterized protein</fullName>
    </submittedName>
</protein>
<organism evidence="1 2">
    <name type="scientific">Paramuricea clavata</name>
    <name type="common">Red gorgonian</name>
    <name type="synonym">Violescent sea-whip</name>
    <dbReference type="NCBI Taxonomy" id="317549"/>
    <lineage>
        <taxon>Eukaryota</taxon>
        <taxon>Metazoa</taxon>
        <taxon>Cnidaria</taxon>
        <taxon>Anthozoa</taxon>
        <taxon>Octocorallia</taxon>
        <taxon>Malacalcyonacea</taxon>
        <taxon>Plexauridae</taxon>
        <taxon>Paramuricea</taxon>
    </lineage>
</organism>
<dbReference type="AlphaFoldDB" id="A0A7D9JLL6"/>
<keyword evidence="2" id="KW-1185">Reference proteome</keyword>
<accession>A0A7D9JLL6</accession>
<sequence length="273" mass="30418">MAAMNIGRDDQAGFRLDTMTTHRLHGTLCIKEALTTRTDYTTRYPSTLQTTSYNFAETETVGGLCVGVVKACGLHEKNPAQHLADLEMLSKKDKLKPAFIDPMTNQLKKVQFVRVDGGHDEGPSHCEVQYWWTVWHLKTDAIATIITCRNSGASFWNRVELQNGCLSLAHTNLFIPSTLNGSCLEGDGKINHEKMQVNLSSTIDLYISCVSGAPCGLAQIELYRGANSTEHQKENDLVKIFLKGNKAEKQGFRRRTSCIVCENKEYLGAQEKT</sequence>
<comment type="caution">
    <text evidence="1">The sequence shown here is derived from an EMBL/GenBank/DDBJ whole genome shotgun (WGS) entry which is preliminary data.</text>
</comment>